<dbReference type="GO" id="GO:0015288">
    <property type="term" value="F:porin activity"/>
    <property type="evidence" value="ECO:0007669"/>
    <property type="project" value="UniProtKB-KW"/>
</dbReference>
<dbReference type="PANTHER" id="PTHR34501:SF9">
    <property type="entry name" value="MAJOR OUTER MEMBRANE PROTEIN P.IA"/>
    <property type="match status" value="1"/>
</dbReference>
<dbReference type="InterPro" id="IPR033900">
    <property type="entry name" value="Gram_neg_porin_domain"/>
</dbReference>
<keyword evidence="7" id="KW-0406">Ion transport</keyword>
<dbReference type="GO" id="GO:0009279">
    <property type="term" value="C:cell outer membrane"/>
    <property type="evidence" value="ECO:0007669"/>
    <property type="project" value="UniProtKB-SubCell"/>
</dbReference>
<organism evidence="14 15">
    <name type="scientific">Haematospirillum jordaniae</name>
    <dbReference type="NCBI Taxonomy" id="1549855"/>
    <lineage>
        <taxon>Bacteria</taxon>
        <taxon>Pseudomonadati</taxon>
        <taxon>Pseudomonadota</taxon>
        <taxon>Alphaproteobacteria</taxon>
        <taxon>Rhodospirillales</taxon>
        <taxon>Novispirillaceae</taxon>
        <taxon>Haematospirillum</taxon>
    </lineage>
</organism>
<feature type="chain" id="PRO_5044368566" description="Porin domain-containing protein" evidence="12">
    <location>
        <begin position="24"/>
        <end position="389"/>
    </location>
</feature>
<dbReference type="Gene3D" id="2.40.160.10">
    <property type="entry name" value="Porin"/>
    <property type="match status" value="1"/>
</dbReference>
<keyword evidence="5" id="KW-0812">Transmembrane</keyword>
<evidence type="ECO:0000313" key="15">
    <source>
        <dbReference type="Proteomes" id="UP000076066"/>
    </source>
</evidence>
<gene>
    <name evidence="14" type="ORF">AY555_00645</name>
</gene>
<keyword evidence="10" id="KW-0998">Cell outer membrane</keyword>
<feature type="compositionally biased region" description="Polar residues" evidence="11">
    <location>
        <begin position="213"/>
        <end position="222"/>
    </location>
</feature>
<evidence type="ECO:0000256" key="12">
    <source>
        <dbReference type="SAM" id="SignalP"/>
    </source>
</evidence>
<keyword evidence="8" id="KW-0626">Porin</keyword>
<evidence type="ECO:0000259" key="13">
    <source>
        <dbReference type="Pfam" id="PF13609"/>
    </source>
</evidence>
<evidence type="ECO:0000256" key="11">
    <source>
        <dbReference type="SAM" id="MobiDB-lite"/>
    </source>
</evidence>
<keyword evidence="6 12" id="KW-0732">Signal</keyword>
<evidence type="ECO:0000256" key="2">
    <source>
        <dbReference type="ARBA" id="ARBA00011233"/>
    </source>
</evidence>
<accession>A0A143DB16</accession>
<evidence type="ECO:0000256" key="9">
    <source>
        <dbReference type="ARBA" id="ARBA00023136"/>
    </source>
</evidence>
<dbReference type="PANTHER" id="PTHR34501">
    <property type="entry name" value="PROTEIN YDDL-RELATED"/>
    <property type="match status" value="1"/>
</dbReference>
<dbReference type="GeneID" id="53315669"/>
<dbReference type="GO" id="GO:0046930">
    <property type="term" value="C:pore complex"/>
    <property type="evidence" value="ECO:0007669"/>
    <property type="project" value="UniProtKB-KW"/>
</dbReference>
<keyword evidence="4" id="KW-1134">Transmembrane beta strand</keyword>
<keyword evidence="9" id="KW-0472">Membrane</keyword>
<dbReference type="GO" id="GO:0006811">
    <property type="term" value="P:monoatomic ion transport"/>
    <property type="evidence" value="ECO:0007669"/>
    <property type="project" value="UniProtKB-KW"/>
</dbReference>
<dbReference type="Proteomes" id="UP000076066">
    <property type="component" value="Chromosome"/>
</dbReference>
<keyword evidence="15" id="KW-1185">Reference proteome</keyword>
<dbReference type="EMBL" id="CP014525">
    <property type="protein sequence ID" value="AMW33925.1"/>
    <property type="molecule type" value="Genomic_DNA"/>
</dbReference>
<dbReference type="AlphaFoldDB" id="A0A143DB16"/>
<dbReference type="Pfam" id="PF13609">
    <property type="entry name" value="Porin_4"/>
    <property type="match status" value="1"/>
</dbReference>
<comment type="subcellular location">
    <subcellularLocation>
        <location evidence="1">Cell outer membrane</location>
        <topology evidence="1">Multi-pass membrane protein</topology>
    </subcellularLocation>
</comment>
<name>A0A143DB16_9PROT</name>
<keyword evidence="3" id="KW-0813">Transport</keyword>
<evidence type="ECO:0000256" key="10">
    <source>
        <dbReference type="ARBA" id="ARBA00023237"/>
    </source>
</evidence>
<evidence type="ECO:0000256" key="1">
    <source>
        <dbReference type="ARBA" id="ARBA00004571"/>
    </source>
</evidence>
<protein>
    <recommendedName>
        <fullName evidence="13">Porin domain-containing protein</fullName>
    </recommendedName>
</protein>
<proteinExistence type="predicted"/>
<evidence type="ECO:0000256" key="4">
    <source>
        <dbReference type="ARBA" id="ARBA00022452"/>
    </source>
</evidence>
<feature type="signal peptide" evidence="12">
    <location>
        <begin position="1"/>
        <end position="23"/>
    </location>
</feature>
<feature type="region of interest" description="Disordered" evidence="11">
    <location>
        <begin position="201"/>
        <end position="222"/>
    </location>
</feature>
<reference evidence="14 15" key="1">
    <citation type="submission" date="2016-02" db="EMBL/GenBank/DDBJ databases">
        <title>Complete Genome of H5569, the type strain of the newly described species Haematospirillium jordaniae.</title>
        <authorList>
            <person name="Nicholson A.C."/>
            <person name="Humrighouse B.W."/>
            <person name="Loparov V."/>
            <person name="McQuiston J.R."/>
        </authorList>
    </citation>
    <scope>NUCLEOTIDE SEQUENCE [LARGE SCALE GENOMIC DNA]</scope>
    <source>
        <strain evidence="14 15">H5569</strain>
    </source>
</reference>
<evidence type="ECO:0000256" key="8">
    <source>
        <dbReference type="ARBA" id="ARBA00023114"/>
    </source>
</evidence>
<evidence type="ECO:0000256" key="7">
    <source>
        <dbReference type="ARBA" id="ARBA00023065"/>
    </source>
</evidence>
<comment type="subunit">
    <text evidence="2">Homotrimer.</text>
</comment>
<evidence type="ECO:0000256" key="5">
    <source>
        <dbReference type="ARBA" id="ARBA00022692"/>
    </source>
</evidence>
<evidence type="ECO:0000256" key="3">
    <source>
        <dbReference type="ARBA" id="ARBA00022448"/>
    </source>
</evidence>
<dbReference type="InterPro" id="IPR050298">
    <property type="entry name" value="Gram-neg_bact_OMP"/>
</dbReference>
<dbReference type="SUPFAM" id="SSF56935">
    <property type="entry name" value="Porins"/>
    <property type="match status" value="1"/>
</dbReference>
<evidence type="ECO:0000313" key="14">
    <source>
        <dbReference type="EMBL" id="AMW33925.1"/>
    </source>
</evidence>
<dbReference type="KEGG" id="hjo:AY555_00645"/>
<evidence type="ECO:0000256" key="6">
    <source>
        <dbReference type="ARBA" id="ARBA00022729"/>
    </source>
</evidence>
<sequence>MKKLLIGTSALVAAATLAGAASAAEPLKLSIGGFGSVFTGYASQQSEYKKALRDAGKGGEVSAVDVKGDNEIHFKAATTLDNGLTVSVKYELEAGGTDEGKKAVDNYSISLGGSFGTIVAGTGDLALAMIANRSPHMGDRLLGAGLADGDLATGVWVLKPESVSGGIATLVNSHNDNESISYVSPSVAGFTFGASYVPDGTEKDDADKKLKHNPTQPNGTNTMEMYGVGIGYENNFGGLDLKADIGWATADSKDVDSANEYQAGLQMSYSGVIVGGGYRLIEGKKADKTKDNVHATSWEAGVGYNNGPYGVAIAYANTRFDDGAGYNATTQTNDVSNTRTVQLTSEYKMGPGVMLVGGVGHVKFEKKGSTAAIDKNSGWVAATGLSLAF</sequence>
<dbReference type="InterPro" id="IPR023614">
    <property type="entry name" value="Porin_dom_sf"/>
</dbReference>
<dbReference type="RefSeq" id="WP_066132071.1">
    <property type="nucleotide sequence ID" value="NZ_CP014525.1"/>
</dbReference>
<dbReference type="STRING" id="1549855.AY555_00645"/>
<feature type="domain" description="Porin" evidence="13">
    <location>
        <begin position="10"/>
        <end position="365"/>
    </location>
</feature>
<dbReference type="OrthoDB" id="6758483at2"/>